<sequence length="998" mass="108625">MSQPHRQGRVITTYARRKKRAPSDSADQTAKASRCQNQPLPPAQTGSTRRHVIPPAQATQPLSSDSDSSQPQPKATSSTSYVATHRGWRRRSIRESIAQLTRLYESDQATATTIRPTKVQPVLRQGCRSPRLSRYSITTAPTTDVFGFCPEDYDDGPQTPPALEASGGTPVYLEAKSPRNKVTASRPLLSPRSTTNYGSAAFVAKASLPVSPSKRKAAPHAAIDPLPVTTKPITATAEPKPTKVSRLTRSTSHRTTAHNQIGQPTTRPRLDRRRPGQQQQQQQLTPASQKPATHLLGSPTTTKPSAPANQLTRSQSAHSLLATMPLDAPTQALPTVRTSVKITYGKGRSFQGHESTQVAATSYWDYPEQQEVLAPTRTTSQQSPEVELASNPGSNPTLALEHRQSMHEINALLTDIQRHHPLPQRQQACVRLARRLATVSLLIPALGRTSKAQQLYNTLHLQADPLIQTTWLYLVYHLFTCPTIARRLITERQALDVVADYLRPHREDLLQVVAHNPATASTLAGELVGIIDQSLRDPFSSGFETSTPHWSWRDLALRAVCALCLGKSGPAASLNETDATFAPCNPYPLGLDQPVQVELRISGCLAFLAQIVVDQVPVLVSLQPDGSVQPEKLANTLQALDPLWRCVSVLEYATVSVTENVADLLGQHLLLERLVQLLEVYGQQLQTHHLLAGPKGPASQMMANKTLVARCINDSLVVIRLLVNLTNQQPEACLVLSQPPFVRVLGQMLGMSQWLWPRTATAPSGRKSMRTRGPDSLSCYRNLGLDCVMLTVGLLINLVEESPGARDCLREVAVGPPHINGNTTHSPLLKHATDLFVHLQTTLAPVEEKVLTAYLAMLLGCSMDANATNQRLIRQWLPGHSFACITELLDKFLGPNPSLSGASPPPEPMNLASLSMVSPVLPADALSAALQDPTISTEALLNLHSQGGAAHANQTPSVAHASHDESDVIQSFRRIARLLKRLDEPSQGRRGAFTTGTI</sequence>
<comment type="similarity">
    <text evidence="1">Belongs to the WAPL family.</text>
</comment>
<comment type="caution">
    <text evidence="4">The sequence shown here is derived from an EMBL/GenBank/DDBJ whole genome shotgun (WGS) entry which is preliminary data.</text>
</comment>
<accession>A0A9W8EA95</accession>
<feature type="domain" description="Wings apart-like protein C-terminal" evidence="3">
    <location>
        <begin position="406"/>
        <end position="743"/>
    </location>
</feature>
<dbReference type="InterPro" id="IPR011989">
    <property type="entry name" value="ARM-like"/>
</dbReference>
<feature type="compositionally biased region" description="Polar residues" evidence="2">
    <location>
        <begin position="298"/>
        <end position="312"/>
    </location>
</feature>
<keyword evidence="5" id="KW-1185">Reference proteome</keyword>
<evidence type="ECO:0000256" key="2">
    <source>
        <dbReference type="SAM" id="MobiDB-lite"/>
    </source>
</evidence>
<dbReference type="Pfam" id="PF07814">
    <property type="entry name" value="WAPL"/>
    <property type="match status" value="1"/>
</dbReference>
<dbReference type="Gene3D" id="1.25.10.10">
    <property type="entry name" value="Leucine-rich Repeat Variant"/>
    <property type="match status" value="1"/>
</dbReference>
<proteinExistence type="inferred from homology"/>
<name>A0A9W8EA95_9FUNG</name>
<dbReference type="InterPro" id="IPR022771">
    <property type="entry name" value="WAPL_C"/>
</dbReference>
<reference evidence="4" key="1">
    <citation type="submission" date="2022-07" db="EMBL/GenBank/DDBJ databases">
        <title>Phylogenomic reconstructions and comparative analyses of Kickxellomycotina fungi.</title>
        <authorList>
            <person name="Reynolds N.K."/>
            <person name="Stajich J.E."/>
            <person name="Barry K."/>
            <person name="Grigoriev I.V."/>
            <person name="Crous P."/>
            <person name="Smith M.E."/>
        </authorList>
    </citation>
    <scope>NUCLEOTIDE SEQUENCE</scope>
    <source>
        <strain evidence="4">RSA 567</strain>
    </source>
</reference>
<evidence type="ECO:0000259" key="3">
    <source>
        <dbReference type="Pfam" id="PF07814"/>
    </source>
</evidence>
<dbReference type="EMBL" id="JANBQB010000070">
    <property type="protein sequence ID" value="KAJ1983094.1"/>
    <property type="molecule type" value="Genomic_DNA"/>
</dbReference>
<dbReference type="PANTHER" id="PTHR22100">
    <property type="entry name" value="WINGS APART-LIKE PROTEIN HOMOLOG"/>
    <property type="match status" value="1"/>
</dbReference>
<evidence type="ECO:0000313" key="5">
    <source>
        <dbReference type="Proteomes" id="UP001151582"/>
    </source>
</evidence>
<dbReference type="OrthoDB" id="78088at2759"/>
<feature type="compositionally biased region" description="Polar residues" evidence="2">
    <location>
        <begin position="25"/>
        <end position="38"/>
    </location>
</feature>
<feature type="region of interest" description="Disordered" evidence="2">
    <location>
        <begin position="210"/>
        <end position="312"/>
    </location>
</feature>
<dbReference type="PANTHER" id="PTHR22100:SF13">
    <property type="entry name" value="WINGS APART-LIKE PROTEIN HOMOLOG"/>
    <property type="match status" value="1"/>
</dbReference>
<protein>
    <recommendedName>
        <fullName evidence="3">Wings apart-like protein C-terminal domain-containing protein</fullName>
    </recommendedName>
</protein>
<dbReference type="InterPro" id="IPR039874">
    <property type="entry name" value="WAPL"/>
</dbReference>
<gene>
    <name evidence="4" type="ORF">H4R34_001482</name>
</gene>
<feature type="region of interest" description="Disordered" evidence="2">
    <location>
        <begin position="375"/>
        <end position="394"/>
    </location>
</feature>
<feature type="region of interest" description="Disordered" evidence="2">
    <location>
        <begin position="1"/>
        <end position="87"/>
    </location>
</feature>
<organism evidence="4 5">
    <name type="scientific">Dimargaris verticillata</name>
    <dbReference type="NCBI Taxonomy" id="2761393"/>
    <lineage>
        <taxon>Eukaryota</taxon>
        <taxon>Fungi</taxon>
        <taxon>Fungi incertae sedis</taxon>
        <taxon>Zoopagomycota</taxon>
        <taxon>Kickxellomycotina</taxon>
        <taxon>Dimargaritomycetes</taxon>
        <taxon>Dimargaritales</taxon>
        <taxon>Dimargaritaceae</taxon>
        <taxon>Dimargaris</taxon>
    </lineage>
</organism>
<dbReference type="Proteomes" id="UP001151582">
    <property type="component" value="Unassembled WGS sequence"/>
</dbReference>
<feature type="compositionally biased region" description="Low complexity" evidence="2">
    <location>
        <begin position="276"/>
        <end position="286"/>
    </location>
</feature>
<feature type="compositionally biased region" description="Low complexity" evidence="2">
    <location>
        <begin position="63"/>
        <end position="73"/>
    </location>
</feature>
<evidence type="ECO:0000256" key="1">
    <source>
        <dbReference type="ARBA" id="ARBA00006854"/>
    </source>
</evidence>
<evidence type="ECO:0000313" key="4">
    <source>
        <dbReference type="EMBL" id="KAJ1983094.1"/>
    </source>
</evidence>
<dbReference type="AlphaFoldDB" id="A0A9W8EA95"/>